<dbReference type="EMBL" id="LM995447">
    <property type="protein sequence ID" value="CDZ23914.1"/>
    <property type="molecule type" value="Genomic_DNA"/>
</dbReference>
<dbReference type="Pfam" id="PF11213">
    <property type="entry name" value="DUF3006"/>
    <property type="match status" value="1"/>
</dbReference>
<dbReference type="HOGENOM" id="CLU_181623_0_1_9"/>
<keyword evidence="2" id="KW-1185">Reference proteome</keyword>
<accession>A0A078KS32</accession>
<proteinExistence type="predicted"/>
<evidence type="ECO:0008006" key="3">
    <source>
        <dbReference type="Google" id="ProtNLM"/>
    </source>
</evidence>
<evidence type="ECO:0000313" key="2">
    <source>
        <dbReference type="Proteomes" id="UP000032431"/>
    </source>
</evidence>
<dbReference type="AlphaFoldDB" id="A0A078KS32"/>
<evidence type="ECO:0000313" key="1">
    <source>
        <dbReference type="EMBL" id="CDZ23914.1"/>
    </source>
</evidence>
<dbReference type="InterPro" id="IPR021377">
    <property type="entry name" value="DUF3006"/>
</dbReference>
<protein>
    <recommendedName>
        <fullName evidence="3">DUF3006 domain-containing protein</fullName>
    </recommendedName>
</protein>
<dbReference type="Gene3D" id="6.20.120.50">
    <property type="match status" value="1"/>
</dbReference>
<sequence>MKYTIDRFEGNFAVVELENGKFADIPRIAIPAEAREGDIIEVTVNKSETEKRRNEIREMEENLFID</sequence>
<reference evidence="2" key="1">
    <citation type="submission" date="2014-07" db="EMBL/GenBank/DDBJ databases">
        <authorList>
            <person name="Wibberg D."/>
        </authorList>
    </citation>
    <scope>NUCLEOTIDE SEQUENCE [LARGE SCALE GENOMIC DNA]</scope>
    <source>
        <strain evidence="2">DG5</strain>
    </source>
</reference>
<dbReference type="Proteomes" id="UP000032431">
    <property type="component" value="Chromosome I"/>
</dbReference>
<name>A0A078KS32_9FIRM</name>
<dbReference type="KEGG" id="ccel:CCDG5_0785"/>
<dbReference type="STRING" id="29343.CCDG5_0785"/>
<dbReference type="OrthoDB" id="164847at2"/>
<organism evidence="1 2">
    <name type="scientific">[Clostridium] cellulosi</name>
    <dbReference type="NCBI Taxonomy" id="29343"/>
    <lineage>
        <taxon>Bacteria</taxon>
        <taxon>Bacillati</taxon>
        <taxon>Bacillota</taxon>
        <taxon>Clostridia</taxon>
        <taxon>Eubacteriales</taxon>
        <taxon>Oscillospiraceae</taxon>
        <taxon>Oscillospiraceae incertae sedis</taxon>
    </lineage>
</organism>
<gene>
    <name evidence="1" type="ORF">CCDG5_0785</name>
</gene>
<dbReference type="PATRIC" id="fig|29343.3.peg.824"/>